<dbReference type="Pfam" id="PF03171">
    <property type="entry name" value="2OG-FeII_Oxy"/>
    <property type="match status" value="1"/>
</dbReference>
<feature type="domain" description="Fe2OG dioxygenase" evidence="6">
    <location>
        <begin position="197"/>
        <end position="299"/>
    </location>
</feature>
<dbReference type="InterPro" id="IPR027443">
    <property type="entry name" value="IPNS-like_sf"/>
</dbReference>
<dbReference type="AlphaFoldDB" id="A0A812TRE9"/>
<dbReference type="Gene3D" id="2.60.120.330">
    <property type="entry name" value="B-lactam Antibiotic, Isopenicillin N Synthase, Chain"/>
    <property type="match status" value="1"/>
</dbReference>
<comment type="similarity">
    <text evidence="1 5">Belongs to the iron/ascorbate-dependent oxidoreductase family.</text>
</comment>
<dbReference type="SUPFAM" id="SSF51197">
    <property type="entry name" value="Clavaminate synthase-like"/>
    <property type="match status" value="1"/>
</dbReference>
<dbReference type="PANTHER" id="PTHR10209">
    <property type="entry name" value="OXIDOREDUCTASE, 2OG-FE II OXYGENASE FAMILY PROTEIN"/>
    <property type="match status" value="1"/>
</dbReference>
<evidence type="ECO:0000259" key="6">
    <source>
        <dbReference type="PROSITE" id="PS51471"/>
    </source>
</evidence>
<dbReference type="PRINTS" id="PR00682">
    <property type="entry name" value="IPNSYNTHASE"/>
</dbReference>
<dbReference type="InterPro" id="IPR044861">
    <property type="entry name" value="IPNS-like_FE2OG_OXY"/>
</dbReference>
<dbReference type="OrthoDB" id="288590at2759"/>
<protein>
    <submittedName>
        <fullName evidence="7">HxnY protein</fullName>
    </submittedName>
</protein>
<accession>A0A812TRE9</accession>
<sequence>MGAETRAETSLDPALLAERIPLEAVPVIDLESFLAGTPSERTRVARQIGEACRNIGFFYIVNHGVPAELRAAVFAEAKRFFDGPLERKLQIDIERSACHRGYFKLGGENLDPAKQTQGGDLKEGIKIGRDLPGDHPLVAAGTPLHGPNQWPGGLPGFQETLQSYFDRLNDLGRQLMQAFALALELPEDHFERDLDLPMATVGPLHYPPQQGRISEAQIGAGAHTDFGCLTILAQDEAGGLQVRNAAGQWIDAPFIADSFVVNIGDMMARWTNDIFASTQHRVINRSGRERYSIPFFFDPDHDADVSCLPTCCGPDRPARYPPTTGLEHLLEMINATFDYHRERAS</sequence>
<gene>
    <name evidence="7" type="primary">hxnY</name>
    <name evidence="7" type="ORF">SNEC2469_LOCUS15384</name>
</gene>
<dbReference type="Proteomes" id="UP000601435">
    <property type="component" value="Unassembled WGS sequence"/>
</dbReference>
<evidence type="ECO:0000256" key="3">
    <source>
        <dbReference type="ARBA" id="ARBA00023002"/>
    </source>
</evidence>
<dbReference type="InterPro" id="IPR026992">
    <property type="entry name" value="DIOX_N"/>
</dbReference>
<dbReference type="PROSITE" id="PS51471">
    <property type="entry name" value="FE2OG_OXY"/>
    <property type="match status" value="1"/>
</dbReference>
<keyword evidence="2 5" id="KW-0479">Metal-binding</keyword>
<proteinExistence type="inferred from homology"/>
<dbReference type="GO" id="GO:0016491">
    <property type="term" value="F:oxidoreductase activity"/>
    <property type="evidence" value="ECO:0007669"/>
    <property type="project" value="UniProtKB-KW"/>
</dbReference>
<dbReference type="Pfam" id="PF14226">
    <property type="entry name" value="DIOX_N"/>
    <property type="match status" value="1"/>
</dbReference>
<name>A0A812TRE9_9DINO</name>
<dbReference type="InterPro" id="IPR005123">
    <property type="entry name" value="Oxoglu/Fe-dep_dioxygenase_dom"/>
</dbReference>
<evidence type="ECO:0000256" key="2">
    <source>
        <dbReference type="ARBA" id="ARBA00022723"/>
    </source>
</evidence>
<comment type="caution">
    <text evidence="7">The sequence shown here is derived from an EMBL/GenBank/DDBJ whole genome shotgun (WGS) entry which is preliminary data.</text>
</comment>
<organism evidence="7 8">
    <name type="scientific">Symbiodinium necroappetens</name>
    <dbReference type="NCBI Taxonomy" id="1628268"/>
    <lineage>
        <taxon>Eukaryota</taxon>
        <taxon>Sar</taxon>
        <taxon>Alveolata</taxon>
        <taxon>Dinophyceae</taxon>
        <taxon>Suessiales</taxon>
        <taxon>Symbiodiniaceae</taxon>
        <taxon>Symbiodinium</taxon>
    </lineage>
</organism>
<dbReference type="EMBL" id="CAJNJA010024941">
    <property type="protein sequence ID" value="CAE7534885.1"/>
    <property type="molecule type" value="Genomic_DNA"/>
</dbReference>
<evidence type="ECO:0000313" key="8">
    <source>
        <dbReference type="Proteomes" id="UP000601435"/>
    </source>
</evidence>
<keyword evidence="8" id="KW-1185">Reference proteome</keyword>
<evidence type="ECO:0000313" key="7">
    <source>
        <dbReference type="EMBL" id="CAE7534885.1"/>
    </source>
</evidence>
<evidence type="ECO:0000256" key="5">
    <source>
        <dbReference type="RuleBase" id="RU003682"/>
    </source>
</evidence>
<evidence type="ECO:0000256" key="4">
    <source>
        <dbReference type="ARBA" id="ARBA00023004"/>
    </source>
</evidence>
<dbReference type="GO" id="GO:0046872">
    <property type="term" value="F:metal ion binding"/>
    <property type="evidence" value="ECO:0007669"/>
    <property type="project" value="UniProtKB-KW"/>
</dbReference>
<keyword evidence="3 5" id="KW-0560">Oxidoreductase</keyword>
<evidence type="ECO:0000256" key="1">
    <source>
        <dbReference type="ARBA" id="ARBA00008056"/>
    </source>
</evidence>
<reference evidence="7" key="1">
    <citation type="submission" date="2021-02" db="EMBL/GenBank/DDBJ databases">
        <authorList>
            <person name="Dougan E. K."/>
            <person name="Rhodes N."/>
            <person name="Thang M."/>
            <person name="Chan C."/>
        </authorList>
    </citation>
    <scope>NUCLEOTIDE SEQUENCE</scope>
</reference>
<dbReference type="PANTHER" id="PTHR10209:SF881">
    <property type="entry name" value="FI07970P-RELATED"/>
    <property type="match status" value="1"/>
</dbReference>
<keyword evidence="4 5" id="KW-0408">Iron</keyword>